<dbReference type="EMBL" id="CP126223">
    <property type="protein sequence ID" value="WIA23480.1"/>
    <property type="molecule type" value="Genomic_DNA"/>
</dbReference>
<keyword evidence="3" id="KW-1185">Reference proteome</keyword>
<sequence>MVDPASPAAPTAKAAAAAADSPIESVWPIILRHITFDISQHTACSLLASSKALRSAFQSYCAGTVPISIALKPDDVHSSFAPWLSKHGTLVKELDVTLHHWTHDPQAEERSWAPQSPKVRPEVAAARAAFAAAHTAAAAAAAAAASGTPGNLPPMPWDAAAAGGVPAAAAASGTPGILSSMPWDAAAAGGVPAAAAAAPGPQLTLFSQGGAVVMDMPQLLQSLGGATPAVLPALLQGANAATVNAAAAAAAAAAAGPAAAAAAAAAVAQLTSLSLKWDNEKSADTPGGPAALAQLTNLRELTLYSYKQKRYLAAVTQLRQLSFLRFMPHSSKNIQVLSELRSLRRLHLCLSHYDSSRCLQMGALTSVTELEASVNMELDEGDVLPPNVRRLTVFNILSVEPLRALTQLQSLFVDDCRFGWETADRARVNSGLAQLATTHRQLTSVQLQYSEASLHDEDGVVAALAALPLTHLKLEGTSRDFYIGADLAGRLSQLTALTSLELCGPRVFCTPKAFIAALGCLTRLERLALGELSFKCDQERRARTVKNVALWPTMEAIDRFKWAKRDAARAAADAGELSAEAADAAVAAADAEAAAAVAAAEADGDAAAAKLSDEQVNEIYERDSLWELEKQLFDDEREGIFAAAAALPQLRHLHWSLQGFLRDAEAAAIAHLTQLTGLEVTSPCARHKQLLPIIGSLTGLRKLNLVWTDITEDTLRAIASNLPHLTALYLPTPSRAGWGRGITVQGIKACRTALPCLRDLYVKSINEFVSYPRDDDVLEHHYQLNLEPGERI</sequence>
<evidence type="ECO:0000313" key="3">
    <source>
        <dbReference type="Proteomes" id="UP001244341"/>
    </source>
</evidence>
<evidence type="ECO:0008006" key="4">
    <source>
        <dbReference type="Google" id="ProtNLM"/>
    </source>
</evidence>
<organism evidence="2 3">
    <name type="scientific">Tetradesmus obliquus</name>
    <name type="common">Green alga</name>
    <name type="synonym">Acutodesmus obliquus</name>
    <dbReference type="NCBI Taxonomy" id="3088"/>
    <lineage>
        <taxon>Eukaryota</taxon>
        <taxon>Viridiplantae</taxon>
        <taxon>Chlorophyta</taxon>
        <taxon>core chlorophytes</taxon>
        <taxon>Chlorophyceae</taxon>
        <taxon>CS clade</taxon>
        <taxon>Sphaeropleales</taxon>
        <taxon>Scenedesmaceae</taxon>
        <taxon>Tetradesmus</taxon>
    </lineage>
</organism>
<dbReference type="InterPro" id="IPR032675">
    <property type="entry name" value="LRR_dom_sf"/>
</dbReference>
<gene>
    <name evidence="2" type="ORF">OEZ85_000225</name>
</gene>
<evidence type="ECO:0000313" key="2">
    <source>
        <dbReference type="EMBL" id="WIA23480.1"/>
    </source>
</evidence>
<dbReference type="Proteomes" id="UP001244341">
    <property type="component" value="Chromosome 16b"/>
</dbReference>
<dbReference type="Gene3D" id="3.80.10.10">
    <property type="entry name" value="Ribonuclease Inhibitor"/>
    <property type="match status" value="2"/>
</dbReference>
<name>A0ABY8UQV4_TETOB</name>
<dbReference type="PANTHER" id="PTHR13318:SF190">
    <property type="entry name" value="PARTNER OF PAIRED, ISOFORM B"/>
    <property type="match status" value="1"/>
</dbReference>
<protein>
    <recommendedName>
        <fullName evidence="4">F-box domain-containing protein</fullName>
    </recommendedName>
</protein>
<dbReference type="PANTHER" id="PTHR13318">
    <property type="entry name" value="PARTNER OF PAIRED, ISOFORM B-RELATED"/>
    <property type="match status" value="1"/>
</dbReference>
<dbReference type="SUPFAM" id="SSF52047">
    <property type="entry name" value="RNI-like"/>
    <property type="match status" value="1"/>
</dbReference>
<comment type="subcellular location">
    <subcellularLocation>
        <location evidence="1">Cytoplasm</location>
        <location evidence="1">Cytoskeleton</location>
        <location evidence="1">Cilium axoneme</location>
    </subcellularLocation>
</comment>
<reference evidence="2 3" key="1">
    <citation type="submission" date="2023-05" db="EMBL/GenBank/DDBJ databases">
        <title>A 100% complete, gapless, phased diploid assembly of the Scenedesmus obliquus UTEX 3031 genome.</title>
        <authorList>
            <person name="Biondi T.C."/>
            <person name="Hanschen E.R."/>
            <person name="Kwon T."/>
            <person name="Eng W."/>
            <person name="Kruse C.P.S."/>
            <person name="Koehler S.I."/>
            <person name="Kunde Y."/>
            <person name="Gleasner C.D."/>
            <person name="You Mak K.T."/>
            <person name="Polle J."/>
            <person name="Hovde B.T."/>
            <person name="Starkenburg S.R."/>
        </authorList>
    </citation>
    <scope>NUCLEOTIDE SEQUENCE [LARGE SCALE GENOMIC DNA]</scope>
    <source>
        <strain evidence="2 3">DOE0152z</strain>
    </source>
</reference>
<proteinExistence type="predicted"/>
<accession>A0ABY8UQV4</accession>
<evidence type="ECO:0000256" key="1">
    <source>
        <dbReference type="ARBA" id="ARBA00004430"/>
    </source>
</evidence>